<dbReference type="OrthoDB" id="3266532at2759"/>
<feature type="domain" description="Nephrocystin 3-like N-terminal" evidence="2">
    <location>
        <begin position="3"/>
        <end position="145"/>
    </location>
</feature>
<evidence type="ECO:0000313" key="3">
    <source>
        <dbReference type="EMBL" id="KIK58278.1"/>
    </source>
</evidence>
<proteinExistence type="predicted"/>
<evidence type="ECO:0000256" key="1">
    <source>
        <dbReference type="ARBA" id="ARBA00022737"/>
    </source>
</evidence>
<dbReference type="Gene3D" id="3.40.50.300">
    <property type="entry name" value="P-loop containing nucleotide triphosphate hydrolases"/>
    <property type="match status" value="1"/>
</dbReference>
<dbReference type="EMBL" id="KN834786">
    <property type="protein sequence ID" value="KIK58278.1"/>
    <property type="molecule type" value="Genomic_DNA"/>
</dbReference>
<accession>A0A0D0CRM5</accession>
<keyword evidence="1" id="KW-0677">Repeat</keyword>
<dbReference type="Proteomes" id="UP000053593">
    <property type="component" value="Unassembled WGS sequence"/>
</dbReference>
<reference evidence="3 4" key="1">
    <citation type="submission" date="2014-04" db="EMBL/GenBank/DDBJ databases">
        <title>Evolutionary Origins and Diversification of the Mycorrhizal Mutualists.</title>
        <authorList>
            <consortium name="DOE Joint Genome Institute"/>
            <consortium name="Mycorrhizal Genomics Consortium"/>
            <person name="Kohler A."/>
            <person name="Kuo A."/>
            <person name="Nagy L.G."/>
            <person name="Floudas D."/>
            <person name="Copeland A."/>
            <person name="Barry K.W."/>
            <person name="Cichocki N."/>
            <person name="Veneault-Fourrey C."/>
            <person name="LaButti K."/>
            <person name="Lindquist E.A."/>
            <person name="Lipzen A."/>
            <person name="Lundell T."/>
            <person name="Morin E."/>
            <person name="Murat C."/>
            <person name="Riley R."/>
            <person name="Ohm R."/>
            <person name="Sun H."/>
            <person name="Tunlid A."/>
            <person name="Henrissat B."/>
            <person name="Grigoriev I.V."/>
            <person name="Hibbett D.S."/>
            <person name="Martin F."/>
        </authorList>
    </citation>
    <scope>NUCLEOTIDE SEQUENCE [LARGE SCALE GENOMIC DNA]</scope>
    <source>
        <strain evidence="3 4">FD-317 M1</strain>
    </source>
</reference>
<name>A0A0D0CRM5_9AGAR</name>
<sequence>MGGMAGTGKSTIAKSLCETFEEKMQILASAFFCSRQLPDCRDHTKIIPTIAYQLAHFSRTFAEALTKELQKDSKLADKEIKKQIRLLLLEPWKKTANISELTGKTPVIVIDALDECENIQLVLEPLLEAIKGRDLPGLKFLFTSR</sequence>
<protein>
    <submittedName>
        <fullName evidence="3">Unplaced genomic scaffold GYMLUscaffold_38, whole genome shotgun sequence</fullName>
    </submittedName>
</protein>
<gene>
    <name evidence="3" type="ORF">GYMLUDRAFT_1006702</name>
</gene>
<dbReference type="InterPro" id="IPR056884">
    <property type="entry name" value="NPHP3-like_N"/>
</dbReference>
<keyword evidence="4" id="KW-1185">Reference proteome</keyword>
<dbReference type="AlphaFoldDB" id="A0A0D0CRM5"/>
<dbReference type="SUPFAM" id="SSF52540">
    <property type="entry name" value="P-loop containing nucleoside triphosphate hydrolases"/>
    <property type="match status" value="1"/>
</dbReference>
<evidence type="ECO:0000313" key="4">
    <source>
        <dbReference type="Proteomes" id="UP000053593"/>
    </source>
</evidence>
<dbReference type="InterPro" id="IPR027417">
    <property type="entry name" value="P-loop_NTPase"/>
</dbReference>
<evidence type="ECO:0000259" key="2">
    <source>
        <dbReference type="Pfam" id="PF24883"/>
    </source>
</evidence>
<dbReference type="PANTHER" id="PTHR10039">
    <property type="entry name" value="AMELOGENIN"/>
    <property type="match status" value="1"/>
</dbReference>
<organism evidence="3 4">
    <name type="scientific">Collybiopsis luxurians FD-317 M1</name>
    <dbReference type="NCBI Taxonomy" id="944289"/>
    <lineage>
        <taxon>Eukaryota</taxon>
        <taxon>Fungi</taxon>
        <taxon>Dikarya</taxon>
        <taxon>Basidiomycota</taxon>
        <taxon>Agaricomycotina</taxon>
        <taxon>Agaricomycetes</taxon>
        <taxon>Agaricomycetidae</taxon>
        <taxon>Agaricales</taxon>
        <taxon>Marasmiineae</taxon>
        <taxon>Omphalotaceae</taxon>
        <taxon>Collybiopsis</taxon>
        <taxon>Collybiopsis luxurians</taxon>
    </lineage>
</organism>
<dbReference type="Pfam" id="PF24883">
    <property type="entry name" value="NPHP3_N"/>
    <property type="match status" value="1"/>
</dbReference>
<dbReference type="HOGENOM" id="CLU_000288_6_8_1"/>
<feature type="non-terminal residue" evidence="3">
    <location>
        <position position="145"/>
    </location>
</feature>